<dbReference type="Proteomes" id="UP001589691">
    <property type="component" value="Unassembled WGS sequence"/>
</dbReference>
<dbReference type="RefSeq" id="WP_137641580.1">
    <property type="nucleotide sequence ID" value="NZ_BJEA01000001.1"/>
</dbReference>
<proteinExistence type="predicted"/>
<evidence type="ECO:0000313" key="2">
    <source>
        <dbReference type="Proteomes" id="UP001589691"/>
    </source>
</evidence>
<dbReference type="EMBL" id="JBHLZY010000020">
    <property type="protein sequence ID" value="MFB9769860.1"/>
    <property type="molecule type" value="Genomic_DNA"/>
</dbReference>
<dbReference type="InterPro" id="IPR011051">
    <property type="entry name" value="RmlC_Cupin_sf"/>
</dbReference>
<comment type="caution">
    <text evidence="1">The sequence shown here is derived from an EMBL/GenBank/DDBJ whole genome shotgun (WGS) entry which is preliminary data.</text>
</comment>
<dbReference type="Gene3D" id="2.60.120.10">
    <property type="entry name" value="Jelly Rolls"/>
    <property type="match status" value="1"/>
</dbReference>
<name>A0ABV5WUQ4_9LACO</name>
<accession>A0ABV5WUQ4</accession>
<reference evidence="1 2" key="1">
    <citation type="submission" date="2024-09" db="EMBL/GenBank/DDBJ databases">
        <authorList>
            <person name="Sun Q."/>
            <person name="Mori K."/>
        </authorList>
    </citation>
    <scope>NUCLEOTIDE SEQUENCE [LARGE SCALE GENOMIC DNA]</scope>
    <source>
        <strain evidence="1 2">TBRC 4576</strain>
    </source>
</reference>
<protein>
    <submittedName>
        <fullName evidence="1">Cupin</fullName>
    </submittedName>
</protein>
<sequence length="102" mass="11144">MQLYQGTGTTGHIFQASNQTITNLVLARGQRLASHHVPYTVVVVPVRGRIQFTGADFDQEIYPGKVVRMQPDEAHALYALEDSELMVVKSALVPAVKPAGLK</sequence>
<organism evidence="1 2">
    <name type="scientific">Lactiplantibacillus modestisalitolerans</name>
    <dbReference type="NCBI Taxonomy" id="1457219"/>
    <lineage>
        <taxon>Bacteria</taxon>
        <taxon>Bacillati</taxon>
        <taxon>Bacillota</taxon>
        <taxon>Bacilli</taxon>
        <taxon>Lactobacillales</taxon>
        <taxon>Lactobacillaceae</taxon>
        <taxon>Lactiplantibacillus</taxon>
    </lineage>
</organism>
<gene>
    <name evidence="1" type="ORF">ACFFLI_08285</name>
</gene>
<evidence type="ECO:0000313" key="1">
    <source>
        <dbReference type="EMBL" id="MFB9769860.1"/>
    </source>
</evidence>
<keyword evidence="2" id="KW-1185">Reference proteome</keyword>
<dbReference type="SUPFAM" id="SSF51182">
    <property type="entry name" value="RmlC-like cupins"/>
    <property type="match status" value="1"/>
</dbReference>
<dbReference type="InterPro" id="IPR014710">
    <property type="entry name" value="RmlC-like_jellyroll"/>
</dbReference>